<dbReference type="EMBL" id="JADIKD010000011">
    <property type="protein sequence ID" value="MFK2918623.1"/>
    <property type="molecule type" value="Genomic_DNA"/>
</dbReference>
<dbReference type="Proteomes" id="UP001620408">
    <property type="component" value="Unassembled WGS sequence"/>
</dbReference>
<proteinExistence type="predicted"/>
<accession>A0ABW8K9N6</accession>
<keyword evidence="2" id="KW-1185">Reference proteome</keyword>
<sequence length="160" mass="18097">MWKLLANPLSRAFWQLSVNRDRNNLRSKATVLPGGKRKQRKRGRSHAFVFSHVGVVLLCTRIRYRMGRLAFPGAGEPRCLAAWATKNGVRFTSDVASDEESGCLRALRIRLTHGFECDIPEDGLLAIYELRLPTTRRNPEVSLPSALLTPFFTRDESTLT</sequence>
<organism evidence="1 2">
    <name type="scientific">Dyella koreensis</name>
    <dbReference type="NCBI Taxonomy" id="311235"/>
    <lineage>
        <taxon>Bacteria</taxon>
        <taxon>Pseudomonadati</taxon>
        <taxon>Pseudomonadota</taxon>
        <taxon>Gammaproteobacteria</taxon>
        <taxon>Lysobacterales</taxon>
        <taxon>Rhodanobacteraceae</taxon>
        <taxon>Dyella</taxon>
    </lineage>
</organism>
<reference evidence="1 2" key="1">
    <citation type="submission" date="2020-10" db="EMBL/GenBank/DDBJ databases">
        <title>Phylogeny of dyella-like bacteria.</title>
        <authorList>
            <person name="Fu J."/>
        </authorList>
    </citation>
    <scope>NUCLEOTIDE SEQUENCE [LARGE SCALE GENOMIC DNA]</scope>
    <source>
        <strain evidence="1 2">BB4</strain>
    </source>
</reference>
<evidence type="ECO:0000313" key="2">
    <source>
        <dbReference type="Proteomes" id="UP001620408"/>
    </source>
</evidence>
<dbReference type="RefSeq" id="WP_379985567.1">
    <property type="nucleotide sequence ID" value="NZ_JADIKD010000011.1"/>
</dbReference>
<comment type="caution">
    <text evidence="1">The sequence shown here is derived from an EMBL/GenBank/DDBJ whole genome shotgun (WGS) entry which is preliminary data.</text>
</comment>
<evidence type="ECO:0000313" key="1">
    <source>
        <dbReference type="EMBL" id="MFK2918623.1"/>
    </source>
</evidence>
<name>A0ABW8K9N6_9GAMM</name>
<protein>
    <submittedName>
        <fullName evidence="1">Uncharacterized protein</fullName>
    </submittedName>
</protein>
<gene>
    <name evidence="1" type="ORF">ISS97_15215</name>
</gene>